<comment type="cofactor">
    <cofactor evidence="7">
        <name>Zn(2+)</name>
        <dbReference type="ChEBI" id="CHEBI:29105"/>
    </cofactor>
    <text evidence="7">Binds 1 zinc ion per subunit.</text>
</comment>
<accession>A0A9D2SDC9</accession>
<evidence type="ECO:0000313" key="10">
    <source>
        <dbReference type="Proteomes" id="UP000886883"/>
    </source>
</evidence>
<gene>
    <name evidence="9" type="ORF">H9763_10530</name>
</gene>
<evidence type="ECO:0000256" key="7">
    <source>
        <dbReference type="PIRSR" id="PIRSR602481-1"/>
    </source>
</evidence>
<protein>
    <submittedName>
        <fullName evidence="9">Transcriptional repressor</fullName>
    </submittedName>
</protein>
<name>A0A9D2SDC9_9FIRM</name>
<dbReference type="Proteomes" id="UP000886883">
    <property type="component" value="Unassembled WGS sequence"/>
</dbReference>
<keyword evidence="2" id="KW-0678">Repressor</keyword>
<feature type="binding site" evidence="8">
    <location>
        <position position="88"/>
    </location>
    <ligand>
        <name>Fe cation</name>
        <dbReference type="ChEBI" id="CHEBI:24875"/>
    </ligand>
</feature>
<evidence type="ECO:0000256" key="4">
    <source>
        <dbReference type="ARBA" id="ARBA00023015"/>
    </source>
</evidence>
<keyword evidence="5" id="KW-0238">DNA-binding</keyword>
<dbReference type="GO" id="GO:0008270">
    <property type="term" value="F:zinc ion binding"/>
    <property type="evidence" value="ECO:0007669"/>
    <property type="project" value="TreeGrafter"/>
</dbReference>
<sequence length="136" mass="15965">MTKYEKEIYALITRSDQHMTAEQVYAGVKETWPGVSLATIYNNLNRLCEAGMIRRIAMEGFADRYDRTEKHDHVVCRKCGKLSDAVFEDLTGALKRQLGEDFLSYDLKVYYICPECRMRRTDVVIEKEEKKERKNK</sequence>
<keyword evidence="7" id="KW-0479">Metal-binding</keyword>
<reference evidence="9" key="1">
    <citation type="journal article" date="2021" name="PeerJ">
        <title>Extensive microbial diversity within the chicken gut microbiome revealed by metagenomics and culture.</title>
        <authorList>
            <person name="Gilroy R."/>
            <person name="Ravi A."/>
            <person name="Getino M."/>
            <person name="Pursley I."/>
            <person name="Horton D.L."/>
            <person name="Alikhan N.F."/>
            <person name="Baker D."/>
            <person name="Gharbi K."/>
            <person name="Hall N."/>
            <person name="Watson M."/>
            <person name="Adriaenssens E.M."/>
            <person name="Foster-Nyarko E."/>
            <person name="Jarju S."/>
            <person name="Secka A."/>
            <person name="Antonio M."/>
            <person name="Oren A."/>
            <person name="Chaudhuri R.R."/>
            <person name="La Ragione R."/>
            <person name="Hildebrand F."/>
            <person name="Pallen M.J."/>
        </authorList>
    </citation>
    <scope>NUCLEOTIDE SEQUENCE</scope>
    <source>
        <strain evidence="9">USAMLcec3-2134</strain>
    </source>
</reference>
<dbReference type="GO" id="GO:0000976">
    <property type="term" value="F:transcription cis-regulatory region binding"/>
    <property type="evidence" value="ECO:0007669"/>
    <property type="project" value="TreeGrafter"/>
</dbReference>
<dbReference type="AlphaFoldDB" id="A0A9D2SDC9"/>
<organism evidence="9 10">
    <name type="scientific">Candidatus Eisenbergiella merdigallinarum</name>
    <dbReference type="NCBI Taxonomy" id="2838552"/>
    <lineage>
        <taxon>Bacteria</taxon>
        <taxon>Bacillati</taxon>
        <taxon>Bacillota</taxon>
        <taxon>Clostridia</taxon>
        <taxon>Lachnospirales</taxon>
        <taxon>Lachnospiraceae</taxon>
        <taxon>Eisenbergiella</taxon>
    </lineage>
</organism>
<feature type="binding site" evidence="8">
    <location>
        <position position="72"/>
    </location>
    <ligand>
        <name>Fe cation</name>
        <dbReference type="ChEBI" id="CHEBI:24875"/>
    </ligand>
</feature>
<feature type="binding site" evidence="7">
    <location>
        <position position="113"/>
    </location>
    <ligand>
        <name>Zn(2+)</name>
        <dbReference type="ChEBI" id="CHEBI:29105"/>
    </ligand>
</feature>
<comment type="similarity">
    <text evidence="1">Belongs to the Fur family.</text>
</comment>
<evidence type="ECO:0000256" key="1">
    <source>
        <dbReference type="ARBA" id="ARBA00007957"/>
    </source>
</evidence>
<dbReference type="Gene3D" id="1.10.10.10">
    <property type="entry name" value="Winged helix-like DNA-binding domain superfamily/Winged helix DNA-binding domain"/>
    <property type="match status" value="1"/>
</dbReference>
<feature type="binding site" evidence="7">
    <location>
        <position position="76"/>
    </location>
    <ligand>
        <name>Zn(2+)</name>
        <dbReference type="ChEBI" id="CHEBI:29105"/>
    </ligand>
</feature>
<dbReference type="InterPro" id="IPR036390">
    <property type="entry name" value="WH_DNA-bd_sf"/>
</dbReference>
<evidence type="ECO:0000256" key="6">
    <source>
        <dbReference type="ARBA" id="ARBA00023163"/>
    </source>
</evidence>
<feature type="binding site" evidence="7">
    <location>
        <position position="79"/>
    </location>
    <ligand>
        <name>Zn(2+)</name>
        <dbReference type="ChEBI" id="CHEBI:29105"/>
    </ligand>
</feature>
<dbReference type="InterPro" id="IPR036388">
    <property type="entry name" value="WH-like_DNA-bd_sf"/>
</dbReference>
<feature type="binding site" evidence="7">
    <location>
        <position position="116"/>
    </location>
    <ligand>
        <name>Zn(2+)</name>
        <dbReference type="ChEBI" id="CHEBI:29105"/>
    </ligand>
</feature>
<evidence type="ECO:0000256" key="2">
    <source>
        <dbReference type="ARBA" id="ARBA00022491"/>
    </source>
</evidence>
<dbReference type="InterPro" id="IPR002481">
    <property type="entry name" value="FUR"/>
</dbReference>
<keyword evidence="4" id="KW-0805">Transcription regulation</keyword>
<comment type="caution">
    <text evidence="9">The sequence shown here is derived from an EMBL/GenBank/DDBJ whole genome shotgun (WGS) entry which is preliminary data.</text>
</comment>
<evidence type="ECO:0000313" key="9">
    <source>
        <dbReference type="EMBL" id="HJB91880.1"/>
    </source>
</evidence>
<dbReference type="SUPFAM" id="SSF46785">
    <property type="entry name" value="Winged helix' DNA-binding domain"/>
    <property type="match status" value="1"/>
</dbReference>
<dbReference type="InterPro" id="IPR043135">
    <property type="entry name" value="Fur_C"/>
</dbReference>
<evidence type="ECO:0000256" key="8">
    <source>
        <dbReference type="PIRSR" id="PIRSR602481-2"/>
    </source>
</evidence>
<keyword evidence="8" id="KW-0408">Iron</keyword>
<dbReference type="EMBL" id="DWXE01000040">
    <property type="protein sequence ID" value="HJB91880.1"/>
    <property type="molecule type" value="Genomic_DNA"/>
</dbReference>
<dbReference type="Pfam" id="PF01475">
    <property type="entry name" value="FUR"/>
    <property type="match status" value="1"/>
</dbReference>
<dbReference type="GO" id="GO:0045892">
    <property type="term" value="P:negative regulation of DNA-templated transcription"/>
    <property type="evidence" value="ECO:0007669"/>
    <property type="project" value="TreeGrafter"/>
</dbReference>
<keyword evidence="6" id="KW-0804">Transcription</keyword>
<dbReference type="PANTHER" id="PTHR33202">
    <property type="entry name" value="ZINC UPTAKE REGULATION PROTEIN"/>
    <property type="match status" value="1"/>
</dbReference>
<dbReference type="CDD" id="cd07153">
    <property type="entry name" value="Fur_like"/>
    <property type="match status" value="1"/>
</dbReference>
<dbReference type="GO" id="GO:1900376">
    <property type="term" value="P:regulation of secondary metabolite biosynthetic process"/>
    <property type="evidence" value="ECO:0007669"/>
    <property type="project" value="TreeGrafter"/>
</dbReference>
<keyword evidence="3 7" id="KW-0862">Zinc</keyword>
<evidence type="ECO:0000256" key="3">
    <source>
        <dbReference type="ARBA" id="ARBA00022833"/>
    </source>
</evidence>
<proteinExistence type="inferred from homology"/>
<evidence type="ECO:0000256" key="5">
    <source>
        <dbReference type="ARBA" id="ARBA00023125"/>
    </source>
</evidence>
<comment type="cofactor">
    <cofactor evidence="8">
        <name>Mn(2+)</name>
        <dbReference type="ChEBI" id="CHEBI:29035"/>
    </cofactor>
    <cofactor evidence="8">
        <name>Fe(2+)</name>
        <dbReference type="ChEBI" id="CHEBI:29033"/>
    </cofactor>
    <text evidence="8">Binds 1 Mn(2+) or Fe(2+) ion per subunit.</text>
</comment>
<dbReference type="PANTHER" id="PTHR33202:SF7">
    <property type="entry name" value="FERRIC UPTAKE REGULATION PROTEIN"/>
    <property type="match status" value="1"/>
</dbReference>
<reference evidence="9" key="2">
    <citation type="submission" date="2021-04" db="EMBL/GenBank/DDBJ databases">
        <authorList>
            <person name="Gilroy R."/>
        </authorList>
    </citation>
    <scope>NUCLEOTIDE SEQUENCE</scope>
    <source>
        <strain evidence="9">USAMLcec3-2134</strain>
    </source>
</reference>
<dbReference type="Gene3D" id="3.30.1490.190">
    <property type="match status" value="1"/>
</dbReference>
<dbReference type="GO" id="GO:0003700">
    <property type="term" value="F:DNA-binding transcription factor activity"/>
    <property type="evidence" value="ECO:0007669"/>
    <property type="project" value="InterPro"/>
</dbReference>